<evidence type="ECO:0000313" key="8">
    <source>
        <dbReference type="EMBL" id="PJJ83109.1"/>
    </source>
</evidence>
<evidence type="ECO:0000313" key="9">
    <source>
        <dbReference type="Proteomes" id="UP000242687"/>
    </source>
</evidence>
<keyword evidence="2" id="KW-1003">Cell membrane</keyword>
<dbReference type="AlphaFoldDB" id="A0A2H9VQL4"/>
<name>A0A2H9VQL4_9SPHI</name>
<protein>
    <submittedName>
        <fullName evidence="8">Putative membrane protein</fullName>
    </submittedName>
</protein>
<keyword evidence="5 6" id="KW-0472">Membrane</keyword>
<dbReference type="OrthoDB" id="582337at2"/>
<sequence>MEEVNPKTKNISAGPADFMANERTFLAWIRTSIALMGFGFVIVKFALFVKQMAMIMGGKGVPPGKGYSAEIGTFMVVLGALMTVLSYIRYRHVDRQLGNNVYFPSKWLSLLVAGVLVVGAILLVFYLLPSVRQ</sequence>
<dbReference type="InterPro" id="IPR003807">
    <property type="entry name" value="DUF202"/>
</dbReference>
<comment type="caution">
    <text evidence="8">The sequence shown here is derived from an EMBL/GenBank/DDBJ whole genome shotgun (WGS) entry which is preliminary data.</text>
</comment>
<keyword evidence="3 6" id="KW-0812">Transmembrane</keyword>
<evidence type="ECO:0000256" key="1">
    <source>
        <dbReference type="ARBA" id="ARBA00004651"/>
    </source>
</evidence>
<evidence type="ECO:0000256" key="2">
    <source>
        <dbReference type="ARBA" id="ARBA00022475"/>
    </source>
</evidence>
<evidence type="ECO:0000256" key="5">
    <source>
        <dbReference type="ARBA" id="ARBA00023136"/>
    </source>
</evidence>
<dbReference type="RefSeq" id="WP_100339404.1">
    <property type="nucleotide sequence ID" value="NZ_PGFJ01000001.1"/>
</dbReference>
<dbReference type="PANTHER" id="PTHR34187">
    <property type="entry name" value="FGR18P"/>
    <property type="match status" value="1"/>
</dbReference>
<keyword evidence="4 6" id="KW-1133">Transmembrane helix</keyword>
<feature type="transmembrane region" description="Helical" evidence="6">
    <location>
        <begin position="108"/>
        <end position="128"/>
    </location>
</feature>
<feature type="transmembrane region" description="Helical" evidence="6">
    <location>
        <begin position="67"/>
        <end position="88"/>
    </location>
</feature>
<dbReference type="Pfam" id="PF02656">
    <property type="entry name" value="DUF202"/>
    <property type="match status" value="1"/>
</dbReference>
<proteinExistence type="predicted"/>
<gene>
    <name evidence="8" type="ORF">CLV57_0087</name>
</gene>
<comment type="subcellular location">
    <subcellularLocation>
        <location evidence="1">Cell membrane</location>
        <topology evidence="1">Multi-pass membrane protein</topology>
    </subcellularLocation>
</comment>
<keyword evidence="9" id="KW-1185">Reference proteome</keyword>
<dbReference type="EMBL" id="PGFJ01000001">
    <property type="protein sequence ID" value="PJJ83109.1"/>
    <property type="molecule type" value="Genomic_DNA"/>
</dbReference>
<reference evidence="8 9" key="1">
    <citation type="submission" date="2017-11" db="EMBL/GenBank/DDBJ databases">
        <title>Genomic Encyclopedia of Archaeal and Bacterial Type Strains, Phase II (KMG-II): From Individual Species to Whole Genera.</title>
        <authorList>
            <person name="Goeker M."/>
        </authorList>
    </citation>
    <scope>NUCLEOTIDE SEQUENCE [LARGE SCALE GENOMIC DNA]</scope>
    <source>
        <strain evidence="8 9">DSM 28175</strain>
    </source>
</reference>
<feature type="domain" description="DUF202" evidence="7">
    <location>
        <begin position="17"/>
        <end position="95"/>
    </location>
</feature>
<dbReference type="InterPro" id="IPR052053">
    <property type="entry name" value="IM_YidH-like"/>
</dbReference>
<evidence type="ECO:0000256" key="6">
    <source>
        <dbReference type="SAM" id="Phobius"/>
    </source>
</evidence>
<evidence type="ECO:0000256" key="3">
    <source>
        <dbReference type="ARBA" id="ARBA00022692"/>
    </source>
</evidence>
<dbReference type="Proteomes" id="UP000242687">
    <property type="component" value="Unassembled WGS sequence"/>
</dbReference>
<accession>A0A2H9VQL4</accession>
<evidence type="ECO:0000256" key="4">
    <source>
        <dbReference type="ARBA" id="ARBA00022989"/>
    </source>
</evidence>
<evidence type="ECO:0000259" key="7">
    <source>
        <dbReference type="Pfam" id="PF02656"/>
    </source>
</evidence>
<organism evidence="8 9">
    <name type="scientific">Mucilaginibacter auburnensis</name>
    <dbReference type="NCBI Taxonomy" id="1457233"/>
    <lineage>
        <taxon>Bacteria</taxon>
        <taxon>Pseudomonadati</taxon>
        <taxon>Bacteroidota</taxon>
        <taxon>Sphingobacteriia</taxon>
        <taxon>Sphingobacteriales</taxon>
        <taxon>Sphingobacteriaceae</taxon>
        <taxon>Mucilaginibacter</taxon>
    </lineage>
</organism>
<feature type="transmembrane region" description="Helical" evidence="6">
    <location>
        <begin position="25"/>
        <end position="47"/>
    </location>
</feature>
<dbReference type="PANTHER" id="PTHR34187:SF2">
    <property type="entry name" value="DUF202 DOMAIN-CONTAINING PROTEIN"/>
    <property type="match status" value="1"/>
</dbReference>
<dbReference type="GO" id="GO:0005886">
    <property type="term" value="C:plasma membrane"/>
    <property type="evidence" value="ECO:0007669"/>
    <property type="project" value="UniProtKB-SubCell"/>
</dbReference>